<keyword evidence="3 10" id="KW-0285">Flavoprotein</keyword>
<comment type="catalytic activity">
    <reaction evidence="9 10">
        <text>L-threonyl-[protein] + FAD = FMN-L-threonyl-[protein] + AMP + H(+)</text>
        <dbReference type="Rhea" id="RHEA:36847"/>
        <dbReference type="Rhea" id="RHEA-COMP:11060"/>
        <dbReference type="Rhea" id="RHEA-COMP:11061"/>
        <dbReference type="ChEBI" id="CHEBI:15378"/>
        <dbReference type="ChEBI" id="CHEBI:30013"/>
        <dbReference type="ChEBI" id="CHEBI:57692"/>
        <dbReference type="ChEBI" id="CHEBI:74257"/>
        <dbReference type="ChEBI" id="CHEBI:456215"/>
        <dbReference type="EC" id="2.7.1.180"/>
    </reaction>
</comment>
<keyword evidence="7 10" id="KW-0460">Magnesium</keyword>
<dbReference type="PANTHER" id="PTHR30040:SF2">
    <property type="entry name" value="FAD:PROTEIN FMN TRANSFERASE"/>
    <property type="match status" value="1"/>
</dbReference>
<dbReference type="AlphaFoldDB" id="A0A0B5E8A5"/>
<dbReference type="EMBL" id="CP004395">
    <property type="protein sequence ID" value="AJE49251.1"/>
    <property type="molecule type" value="Genomic_DNA"/>
</dbReference>
<keyword evidence="5 10" id="KW-0479">Metal-binding</keyword>
<dbReference type="SUPFAM" id="SSF143631">
    <property type="entry name" value="ApbE-like"/>
    <property type="match status" value="1"/>
</dbReference>
<protein>
    <recommendedName>
        <fullName evidence="2 10">FAD:protein FMN transferase</fullName>
        <ecNumber evidence="1 10">2.7.1.180</ecNumber>
    </recommendedName>
    <alternativeName>
        <fullName evidence="8 10">Flavin transferase</fullName>
    </alternativeName>
</protein>
<gene>
    <name evidence="12" type="ORF">P73_4536</name>
</gene>
<evidence type="ECO:0000256" key="6">
    <source>
        <dbReference type="ARBA" id="ARBA00022827"/>
    </source>
</evidence>
<dbReference type="PIRSF" id="PIRSF006268">
    <property type="entry name" value="ApbE"/>
    <property type="match status" value="1"/>
</dbReference>
<dbReference type="GO" id="GO:0016740">
    <property type="term" value="F:transferase activity"/>
    <property type="evidence" value="ECO:0007669"/>
    <property type="project" value="UniProtKB-UniRule"/>
</dbReference>
<dbReference type="KEGG" id="cid:P73_4536"/>
<dbReference type="Proteomes" id="UP000031521">
    <property type="component" value="Plasmid pP73B"/>
</dbReference>
<evidence type="ECO:0000256" key="4">
    <source>
        <dbReference type="ARBA" id="ARBA00022679"/>
    </source>
</evidence>
<keyword evidence="4 10" id="KW-0808">Transferase</keyword>
<evidence type="ECO:0000256" key="7">
    <source>
        <dbReference type="ARBA" id="ARBA00022842"/>
    </source>
</evidence>
<accession>A0A0B5E8A5</accession>
<evidence type="ECO:0000256" key="11">
    <source>
        <dbReference type="PIRSR" id="PIRSR006268-2"/>
    </source>
</evidence>
<evidence type="ECO:0000313" key="12">
    <source>
        <dbReference type="EMBL" id="AJE49251.1"/>
    </source>
</evidence>
<dbReference type="InterPro" id="IPR003374">
    <property type="entry name" value="ApbE-like_sf"/>
</dbReference>
<feature type="binding site" evidence="11">
    <location>
        <position position="272"/>
    </location>
    <ligand>
        <name>Mg(2+)</name>
        <dbReference type="ChEBI" id="CHEBI:18420"/>
    </ligand>
</feature>
<reference evidence="12 13" key="1">
    <citation type="journal article" date="2014" name="Int. J. Syst. Evol. Microbiol.">
        <title>Celeribacter indicus sp. nov., a polycyclic aromatic hydrocarbon-degrading bacterium from deep-sea sediment and reclassification of Huaishuia halophila as Celeribacter halophilus comb. nov.</title>
        <authorList>
            <person name="Lai Q."/>
            <person name="Cao J."/>
            <person name="Yuan J."/>
            <person name="Li F."/>
            <person name="Shao Z."/>
        </authorList>
    </citation>
    <scope>NUCLEOTIDE SEQUENCE [LARGE SCALE GENOMIC DNA]</scope>
    <source>
        <strain evidence="12">P73</strain>
        <plasmid evidence="13">Plasmid pP73B</plasmid>
    </source>
</reference>
<organism evidence="12 13">
    <name type="scientific">Celeribacter indicus</name>
    <dbReference type="NCBI Taxonomy" id="1208324"/>
    <lineage>
        <taxon>Bacteria</taxon>
        <taxon>Pseudomonadati</taxon>
        <taxon>Pseudomonadota</taxon>
        <taxon>Alphaproteobacteria</taxon>
        <taxon>Rhodobacterales</taxon>
        <taxon>Roseobacteraceae</taxon>
        <taxon>Celeribacter</taxon>
    </lineage>
</organism>
<evidence type="ECO:0000256" key="3">
    <source>
        <dbReference type="ARBA" id="ARBA00022630"/>
    </source>
</evidence>
<feature type="binding site" evidence="11">
    <location>
        <position position="154"/>
    </location>
    <ligand>
        <name>Mg(2+)</name>
        <dbReference type="ChEBI" id="CHEBI:18420"/>
    </ligand>
</feature>
<keyword evidence="6 10" id="KW-0274">FAD</keyword>
<evidence type="ECO:0000256" key="1">
    <source>
        <dbReference type="ARBA" id="ARBA00011955"/>
    </source>
</evidence>
<evidence type="ECO:0000256" key="5">
    <source>
        <dbReference type="ARBA" id="ARBA00022723"/>
    </source>
</evidence>
<proteinExistence type="inferred from homology"/>
<comment type="similarity">
    <text evidence="10">Belongs to the ApbE family.</text>
</comment>
<evidence type="ECO:0000256" key="9">
    <source>
        <dbReference type="ARBA" id="ARBA00048540"/>
    </source>
</evidence>
<evidence type="ECO:0000256" key="10">
    <source>
        <dbReference type="PIRNR" id="PIRNR006268"/>
    </source>
</evidence>
<evidence type="ECO:0000313" key="13">
    <source>
        <dbReference type="Proteomes" id="UP000031521"/>
    </source>
</evidence>
<evidence type="ECO:0000256" key="2">
    <source>
        <dbReference type="ARBA" id="ARBA00016337"/>
    </source>
</evidence>
<dbReference type="PANTHER" id="PTHR30040">
    <property type="entry name" value="THIAMINE BIOSYNTHESIS LIPOPROTEIN APBE"/>
    <property type="match status" value="1"/>
</dbReference>
<dbReference type="Gene3D" id="3.10.520.10">
    <property type="entry name" value="ApbE-like domains"/>
    <property type="match status" value="1"/>
</dbReference>
<dbReference type="InterPro" id="IPR024932">
    <property type="entry name" value="ApbE"/>
</dbReference>
<feature type="binding site" evidence="11">
    <location>
        <position position="268"/>
    </location>
    <ligand>
        <name>Mg(2+)</name>
        <dbReference type="ChEBI" id="CHEBI:18420"/>
    </ligand>
</feature>
<comment type="cofactor">
    <cofactor evidence="11">
        <name>Mg(2+)</name>
        <dbReference type="ChEBI" id="CHEBI:18420"/>
    </cofactor>
    <cofactor evidence="11">
        <name>Mn(2+)</name>
        <dbReference type="ChEBI" id="CHEBI:29035"/>
    </cofactor>
    <text evidence="11">Magnesium. Can also use manganese.</text>
</comment>
<dbReference type="Pfam" id="PF02424">
    <property type="entry name" value="ApbE"/>
    <property type="match status" value="1"/>
</dbReference>
<keyword evidence="13" id="KW-1185">Reference proteome</keyword>
<dbReference type="OrthoDB" id="9778595at2"/>
<dbReference type="HOGENOM" id="CLU_044403_0_2_5"/>
<keyword evidence="12" id="KW-0449">Lipoprotein</keyword>
<dbReference type="EC" id="2.7.1.180" evidence="1 10"/>
<geneLocation type="plasmid" evidence="12 13">
    <name>pP73B</name>
</geneLocation>
<keyword evidence="12" id="KW-0614">Plasmid</keyword>
<sequence length="326" mass="34554">MSKMSTERARIALNGPTMGTRWSALFFADRGRDTDAIRAALQAAVDEVDKQMSTWNAESALMRINAAPVDDWVVVPEQLRAVLRLGLEIGRASGGAFDIGMGDAVTAWGFGPGAAAPEGIRAVMDAPRRPAQEVLEIEGMQLRKTAPIALDLNGIAKGYGVDRLAETLRDHGIADALVGIDGEMRAMGLRPDGEAWIIAVEAPDPDRRTPHSVLALQDAAVATSGDYRHWVEVQGRRLSHTMDPRRGAPLIASPASVTVVARTCAEADAWATALMVLGAERGADLARQRGLDALFLLCDDEGNAMGVGVGRLFSEEPAAIASAGGR</sequence>
<dbReference type="RefSeq" id="WP_043872240.1">
    <property type="nucleotide sequence ID" value="NZ_CP004395.1"/>
</dbReference>
<dbReference type="GO" id="GO:0046872">
    <property type="term" value="F:metal ion binding"/>
    <property type="evidence" value="ECO:0007669"/>
    <property type="project" value="UniProtKB-UniRule"/>
</dbReference>
<evidence type="ECO:0000256" key="8">
    <source>
        <dbReference type="ARBA" id="ARBA00031306"/>
    </source>
</evidence>
<name>A0A0B5E8A5_9RHOB</name>